<evidence type="ECO:0000313" key="2">
    <source>
        <dbReference type="Proteomes" id="UP000258309"/>
    </source>
</evidence>
<evidence type="ECO:0008006" key="3">
    <source>
        <dbReference type="Google" id="ProtNLM"/>
    </source>
</evidence>
<feature type="non-terminal residue" evidence="1">
    <location>
        <position position="1"/>
    </location>
</feature>
<dbReference type="Proteomes" id="UP000258309">
    <property type="component" value="Unassembled WGS sequence"/>
</dbReference>
<dbReference type="SUPFAM" id="SSF56112">
    <property type="entry name" value="Protein kinase-like (PK-like)"/>
    <property type="match status" value="1"/>
</dbReference>
<sequence>MGRWRSGIIWFDDEKYIGSEITFQQPHHSSWKLEQKIIEHEYCYDGEDIKAGLIPEARAVFTCRSLDGSSKEAIMKIKKQIPYSSTIGKSSSARARQATDTLSSGQRLEIEALEILTKAGCSSTPSLLAWKEEKQDQDSWVPGGCIIYILMEKLPGITVDNFYGQLDREERDEMRRSFKEAWLECRDCGVVNMDDAIRNLLWDRENKKCYIIDFEMWFRPKEGTVWHDYKYIGWNLAYTDQEDLYDMSTWQL</sequence>
<comment type="caution">
    <text evidence="1">The sequence shown here is derived from an EMBL/GenBank/DDBJ whole genome shotgun (WGS) entry which is preliminary data.</text>
</comment>
<name>A0A3E2H7K3_SCYLI</name>
<reference evidence="1 2" key="1">
    <citation type="submission" date="2018-05" db="EMBL/GenBank/DDBJ databases">
        <title>Draft genome sequence of Scytalidium lignicola DSM 105466, a ubiquitous saprotrophic fungus.</title>
        <authorList>
            <person name="Buettner E."/>
            <person name="Gebauer A.M."/>
            <person name="Hofrichter M."/>
            <person name="Liers C."/>
            <person name="Kellner H."/>
        </authorList>
    </citation>
    <scope>NUCLEOTIDE SEQUENCE [LARGE SCALE GENOMIC DNA]</scope>
    <source>
        <strain evidence="1 2">DSM 105466</strain>
    </source>
</reference>
<dbReference type="EMBL" id="NCSJ02000130">
    <property type="protein sequence ID" value="RFU29386.1"/>
    <property type="molecule type" value="Genomic_DNA"/>
</dbReference>
<keyword evidence="2" id="KW-1185">Reference proteome</keyword>
<dbReference type="AlphaFoldDB" id="A0A3E2H7K3"/>
<dbReference type="InterPro" id="IPR011009">
    <property type="entry name" value="Kinase-like_dom_sf"/>
</dbReference>
<dbReference type="OMA" id="ERYFNIT"/>
<feature type="non-terminal residue" evidence="1">
    <location>
        <position position="252"/>
    </location>
</feature>
<protein>
    <recommendedName>
        <fullName evidence="3">Protein kinase domain-containing protein</fullName>
    </recommendedName>
</protein>
<evidence type="ECO:0000313" key="1">
    <source>
        <dbReference type="EMBL" id="RFU29386.1"/>
    </source>
</evidence>
<accession>A0A3E2H7K3</accession>
<gene>
    <name evidence="1" type="ORF">B7463_g6961</name>
</gene>
<organism evidence="1 2">
    <name type="scientific">Scytalidium lignicola</name>
    <name type="common">Hyphomycete</name>
    <dbReference type="NCBI Taxonomy" id="5539"/>
    <lineage>
        <taxon>Eukaryota</taxon>
        <taxon>Fungi</taxon>
        <taxon>Dikarya</taxon>
        <taxon>Ascomycota</taxon>
        <taxon>Pezizomycotina</taxon>
        <taxon>Leotiomycetes</taxon>
        <taxon>Leotiomycetes incertae sedis</taxon>
        <taxon>Scytalidium</taxon>
    </lineage>
</organism>
<proteinExistence type="predicted"/>
<dbReference type="STRING" id="5539.A0A3E2H7K3"/>
<dbReference type="OrthoDB" id="3560381at2759"/>